<feature type="compositionally biased region" description="Basic and acidic residues" evidence="1">
    <location>
        <begin position="80"/>
        <end position="95"/>
    </location>
</feature>
<organism evidence="2 3">
    <name type="scientific">Myotis myotis</name>
    <name type="common">Greater mouse-eared bat</name>
    <name type="synonym">Vespertilio myotis</name>
    <dbReference type="NCBI Taxonomy" id="51298"/>
    <lineage>
        <taxon>Eukaryota</taxon>
        <taxon>Metazoa</taxon>
        <taxon>Chordata</taxon>
        <taxon>Craniata</taxon>
        <taxon>Vertebrata</taxon>
        <taxon>Euteleostomi</taxon>
        <taxon>Mammalia</taxon>
        <taxon>Eutheria</taxon>
        <taxon>Laurasiatheria</taxon>
        <taxon>Chiroptera</taxon>
        <taxon>Yangochiroptera</taxon>
        <taxon>Vespertilionidae</taxon>
        <taxon>Myotis</taxon>
    </lineage>
</organism>
<comment type="caution">
    <text evidence="2">The sequence shown here is derived from an EMBL/GenBank/DDBJ whole genome shotgun (WGS) entry which is preliminary data.</text>
</comment>
<feature type="compositionally biased region" description="Basic and acidic residues" evidence="1">
    <location>
        <begin position="133"/>
        <end position="146"/>
    </location>
</feature>
<dbReference type="Proteomes" id="UP000527355">
    <property type="component" value="Unassembled WGS sequence"/>
</dbReference>
<feature type="region of interest" description="Disordered" evidence="1">
    <location>
        <begin position="108"/>
        <end position="162"/>
    </location>
</feature>
<evidence type="ECO:0000313" key="2">
    <source>
        <dbReference type="EMBL" id="KAF6360308.1"/>
    </source>
</evidence>
<accession>A0A7J7YET4</accession>
<protein>
    <submittedName>
        <fullName evidence="2">MAP7 domain containing 2</fullName>
    </submittedName>
</protein>
<evidence type="ECO:0000313" key="3">
    <source>
        <dbReference type="Proteomes" id="UP000527355"/>
    </source>
</evidence>
<keyword evidence="3" id="KW-1185">Reference proteome</keyword>
<reference evidence="2 3" key="1">
    <citation type="journal article" date="2020" name="Nature">
        <title>Six reference-quality genomes reveal evolution of bat adaptations.</title>
        <authorList>
            <person name="Jebb D."/>
            <person name="Huang Z."/>
            <person name="Pippel M."/>
            <person name="Hughes G.M."/>
            <person name="Lavrichenko K."/>
            <person name="Devanna P."/>
            <person name="Winkler S."/>
            <person name="Jermiin L.S."/>
            <person name="Skirmuntt E.C."/>
            <person name="Katzourakis A."/>
            <person name="Burkitt-Gray L."/>
            <person name="Ray D.A."/>
            <person name="Sullivan K.A.M."/>
            <person name="Roscito J.G."/>
            <person name="Kirilenko B.M."/>
            <person name="Davalos L.M."/>
            <person name="Corthals A.P."/>
            <person name="Power M.L."/>
            <person name="Jones G."/>
            <person name="Ransome R.D."/>
            <person name="Dechmann D.K.N."/>
            <person name="Locatelli A.G."/>
            <person name="Puechmaille S.J."/>
            <person name="Fedrigo O."/>
            <person name="Jarvis E.D."/>
            <person name="Hiller M."/>
            <person name="Vernes S.C."/>
            <person name="Myers E.W."/>
            <person name="Teeling E.C."/>
        </authorList>
    </citation>
    <scope>NUCLEOTIDE SEQUENCE [LARGE SCALE GENOMIC DNA]</scope>
    <source>
        <strain evidence="2">MMyoMyo1</strain>
        <tissue evidence="2">Flight muscle</tissue>
    </source>
</reference>
<dbReference type="EMBL" id="JABWUV010000004">
    <property type="protein sequence ID" value="KAF6360308.1"/>
    <property type="molecule type" value="Genomic_DNA"/>
</dbReference>
<name>A0A7J7YET4_MYOMY</name>
<sequence>MVLVFQSYCQRIPTVSKECEGAISGVSCAEPLSHLFRPGNTQEESRQREEQQGTGRGPGSAGSWLTQGGSLREAPGGEACLREERGCRREGREQRSLREAYCRYHQCRRGRKDPGRKETPGPAAEGTEGTGEAGKDGARQAGERGTGKKGRGGKTSPRRGSP</sequence>
<evidence type="ECO:0000256" key="1">
    <source>
        <dbReference type="SAM" id="MobiDB-lite"/>
    </source>
</evidence>
<feature type="region of interest" description="Disordered" evidence="1">
    <location>
        <begin position="32"/>
        <end position="95"/>
    </location>
</feature>
<gene>
    <name evidence="2" type="ORF">mMyoMyo1_012752</name>
</gene>
<dbReference type="AlphaFoldDB" id="A0A7J7YET4"/>
<proteinExistence type="predicted"/>